<dbReference type="Proteomes" id="UP001157006">
    <property type="component" value="Chromosome 4"/>
</dbReference>
<keyword evidence="3" id="KW-1185">Reference proteome</keyword>
<feature type="transmembrane region" description="Helical" evidence="1">
    <location>
        <begin position="64"/>
        <end position="82"/>
    </location>
</feature>
<evidence type="ECO:0000313" key="3">
    <source>
        <dbReference type="Proteomes" id="UP001157006"/>
    </source>
</evidence>
<feature type="transmembrane region" description="Helical" evidence="1">
    <location>
        <begin position="88"/>
        <end position="110"/>
    </location>
</feature>
<accession>A0AAV1AA79</accession>
<organism evidence="2 3">
    <name type="scientific">Vicia faba</name>
    <name type="common">Broad bean</name>
    <name type="synonym">Faba vulgaris</name>
    <dbReference type="NCBI Taxonomy" id="3906"/>
    <lineage>
        <taxon>Eukaryota</taxon>
        <taxon>Viridiplantae</taxon>
        <taxon>Streptophyta</taxon>
        <taxon>Embryophyta</taxon>
        <taxon>Tracheophyta</taxon>
        <taxon>Spermatophyta</taxon>
        <taxon>Magnoliopsida</taxon>
        <taxon>eudicotyledons</taxon>
        <taxon>Gunneridae</taxon>
        <taxon>Pentapetalae</taxon>
        <taxon>rosids</taxon>
        <taxon>fabids</taxon>
        <taxon>Fabales</taxon>
        <taxon>Fabaceae</taxon>
        <taxon>Papilionoideae</taxon>
        <taxon>50 kb inversion clade</taxon>
        <taxon>NPAAA clade</taxon>
        <taxon>Hologalegina</taxon>
        <taxon>IRL clade</taxon>
        <taxon>Fabeae</taxon>
        <taxon>Vicia</taxon>
    </lineage>
</organism>
<dbReference type="EMBL" id="OX451739">
    <property type="protein sequence ID" value="CAI8607379.1"/>
    <property type="molecule type" value="Genomic_DNA"/>
</dbReference>
<feature type="transmembrane region" description="Helical" evidence="1">
    <location>
        <begin position="166"/>
        <end position="185"/>
    </location>
</feature>
<sequence length="196" mass="22740">MSHWMILQPDFGLQLQRDAVRPLRFFRLLPSHALATERSSSPTIIRRYLPPPSLHGHARWLRKGLVMISENLLTVASLLLYLPRFCMLVCFEFPCFWCMAGCLVCMAFWLDADLGFRLRLEQFDGFWFEYCLDSLFGFEAGLERLMHVAGYGVLVKGSNRFKLQGLALLCFLFGGWTCYVFFFVLEAELCFKCYGL</sequence>
<dbReference type="AlphaFoldDB" id="A0AAV1AA79"/>
<keyword evidence="1" id="KW-1133">Transmembrane helix</keyword>
<keyword evidence="1" id="KW-0812">Transmembrane</keyword>
<keyword evidence="1" id="KW-0472">Membrane</keyword>
<gene>
    <name evidence="2" type="ORF">VFH_IV035440</name>
</gene>
<name>A0AAV1AA79_VICFA</name>
<evidence type="ECO:0000256" key="1">
    <source>
        <dbReference type="SAM" id="Phobius"/>
    </source>
</evidence>
<evidence type="ECO:0000313" key="2">
    <source>
        <dbReference type="EMBL" id="CAI8607379.1"/>
    </source>
</evidence>
<proteinExistence type="predicted"/>
<evidence type="ECO:0008006" key="4">
    <source>
        <dbReference type="Google" id="ProtNLM"/>
    </source>
</evidence>
<protein>
    <recommendedName>
        <fullName evidence="4">Transmembrane protein</fullName>
    </recommendedName>
</protein>
<reference evidence="2 3" key="1">
    <citation type="submission" date="2023-01" db="EMBL/GenBank/DDBJ databases">
        <authorList>
            <person name="Kreplak J."/>
        </authorList>
    </citation>
    <scope>NUCLEOTIDE SEQUENCE [LARGE SCALE GENOMIC DNA]</scope>
</reference>